<feature type="compositionally biased region" description="Low complexity" evidence="1">
    <location>
        <begin position="924"/>
        <end position="945"/>
    </location>
</feature>
<feature type="compositionally biased region" description="Gly residues" evidence="1">
    <location>
        <begin position="968"/>
        <end position="981"/>
    </location>
</feature>
<dbReference type="Proteomes" id="UP001180754">
    <property type="component" value="Unassembled WGS sequence"/>
</dbReference>
<dbReference type="RefSeq" id="WP_311725526.1">
    <property type="nucleotide sequence ID" value="NZ_JAVRFD010000009.1"/>
</dbReference>
<proteinExistence type="predicted"/>
<feature type="compositionally biased region" description="Low complexity" evidence="1">
    <location>
        <begin position="1019"/>
        <end position="1030"/>
    </location>
</feature>
<sequence>MSKKVPVAHSDNDWWARAVRVLTGVVLPARADLFDSLLGNNDIPLMRLEFSDYDGEPSNAIVEAVNDMSWRTENSGWRINNTDFVIPFYSGKHGPISGAAPGTKVVMKQARITLLGTNGTDDPPAGGVVVGGEFKSGLGKDFEGQSKDTTWSNVGLSHYSYGGGMALVSLINNGKTTGFDWYGLRVNEKDAVDLDSLNRSAEALDRAARFFKNRYDDLRDWEFDLGKEEASWKGMAAGVFRDMVHGMARNYKSYNEQIPLQGNGSKYGNELRKYRQDIHNASYSLYNKWNTWQLLTGNPLRWLHDILLDVSEWIWKNNITKVRYYEDYGYESYDSYHAVKLDGFHGDHPTYGQLEDKETWKKIGEEAIKKWQQSVVDVLGEAGKAAILAIQNSVNDQDLPKKIDTETTSLSQEFAKDQAAKEKADAERERKRIEEENKRKEEENKRKEEEWKKKQEEAERKAEEKEKEWERKQAEAERKAEEKEKEQERKQEQKEKEQEEKQREQEKKQEQKEKEQEEKQREQEAKQEQKEKEAEAKQAEQEAKQAEKEKEQEEKQAEQERKAEEKQAEQEAKQEQKEKEAEAKQAEQERKQEERYKEQEAQQQAATTLARAEREQEKKEQEKKQAEQEAKQAEKEAEQEEKQAEQERKAEEKQAEQEAKQEQKEKEAEAKQAEQEAKQAEKEKEAEARQEEQEQKRIQTESEYEAKQKEQEAKQEQKEKEAEAKQAEQEAKAEAKQAEQEAKQAEQEAKQEQKQKEAEAKQEKLEREQEQRQADAEKRYERQTRELGGGSPGRYESPDLPSDLPDDYGGQSPSLDRTSGTTTLNPDRTVTLEYPDGTSRTIDVPGGDISTVLPDGSTDFDTLRPGDSITNSDGSITTLERDGTLNTEFPDGSSTRIDPEQGLITNRQPDGTTTTTPIESGETLPSNLGSSSNLHSPSSSSSYDGLYGGGYEDDLYDSTPYNSTPSGNGYGADGSSSGGGMPMLPPGTRMNGSMSGGAGSGDTERVRGVYDDPTQPIVRRLGGSRPSGSSYQEEEIVAARGGGMSTAGGMPFAPPMGGGMGGGQPQTQSSDRERAAWLEEDEDVWGTDEGGAPAVIGR</sequence>
<keyword evidence="3" id="KW-1185">Reference proteome</keyword>
<feature type="compositionally biased region" description="Basic and acidic residues" evidence="1">
    <location>
        <begin position="414"/>
        <end position="600"/>
    </location>
</feature>
<name>A0ABU2XI29_9ACTN</name>
<dbReference type="PANTHER" id="PTHR14030">
    <property type="entry name" value="MITOTIC CHECKPOINT SERINE/THREONINE-PROTEIN KINASE BUB1"/>
    <property type="match status" value="1"/>
</dbReference>
<dbReference type="CDD" id="cd06503">
    <property type="entry name" value="ATP-synt_Fo_b"/>
    <property type="match status" value="1"/>
</dbReference>
<feature type="compositionally biased region" description="Basic and acidic residues" evidence="1">
    <location>
        <begin position="611"/>
        <end position="785"/>
    </location>
</feature>
<feature type="region of interest" description="Disordered" evidence="1">
    <location>
        <begin position="408"/>
        <end position="1074"/>
    </location>
</feature>
<gene>
    <name evidence="2" type="ORF">RND15_20430</name>
</gene>
<evidence type="ECO:0000313" key="2">
    <source>
        <dbReference type="EMBL" id="MDT0545057.1"/>
    </source>
</evidence>
<feature type="region of interest" description="Disordered" evidence="1">
    <location>
        <begin position="1079"/>
        <end position="1098"/>
    </location>
</feature>
<feature type="compositionally biased region" description="Polar residues" evidence="1">
    <location>
        <begin position="811"/>
        <end position="828"/>
    </location>
</feature>
<evidence type="ECO:0000313" key="3">
    <source>
        <dbReference type="Proteomes" id="UP001180754"/>
    </source>
</evidence>
<evidence type="ECO:0000256" key="1">
    <source>
        <dbReference type="SAM" id="MobiDB-lite"/>
    </source>
</evidence>
<dbReference type="InterPro" id="IPR047002">
    <property type="entry name" value="Tcp10_C_sf"/>
</dbReference>
<protein>
    <submittedName>
        <fullName evidence="2">AAWKG family protein</fullName>
    </submittedName>
</protein>
<dbReference type="PANTHER" id="PTHR14030:SF4">
    <property type="entry name" value="BUB1 KINASE, ISOFORM A-RELATED"/>
    <property type="match status" value="1"/>
</dbReference>
<feature type="compositionally biased region" description="Low complexity" evidence="1">
    <location>
        <begin position="601"/>
        <end position="610"/>
    </location>
</feature>
<comment type="caution">
    <text evidence="2">The sequence shown here is derived from an EMBL/GenBank/DDBJ whole genome shotgun (WGS) entry which is preliminary data.</text>
</comment>
<dbReference type="EMBL" id="JAVRFD010000009">
    <property type="protein sequence ID" value="MDT0545057.1"/>
    <property type="molecule type" value="Genomic_DNA"/>
</dbReference>
<dbReference type="NCBIfam" id="NF038047">
    <property type="entry name" value="not_Tcp10"/>
    <property type="match status" value="1"/>
</dbReference>
<reference evidence="2" key="1">
    <citation type="submission" date="2024-05" db="EMBL/GenBank/DDBJ databases">
        <title>30 novel species of actinomycetes from the DSMZ collection.</title>
        <authorList>
            <person name="Nouioui I."/>
        </authorList>
    </citation>
    <scope>NUCLEOTIDE SEQUENCE</scope>
    <source>
        <strain evidence="2">DSM 41529</strain>
    </source>
</reference>
<accession>A0ABU2XI29</accession>
<dbReference type="Gene3D" id="2.60.450.20">
    <property type="match status" value="1"/>
</dbReference>
<dbReference type="InterPro" id="IPR015661">
    <property type="entry name" value="Bub1/Mad3"/>
</dbReference>
<feature type="compositionally biased region" description="Polar residues" evidence="1">
    <location>
        <begin position="868"/>
        <end position="896"/>
    </location>
</feature>
<organism evidence="2 3">
    <name type="scientific">Streptomyces lonegramiae</name>
    <dbReference type="NCBI Taxonomy" id="3075524"/>
    <lineage>
        <taxon>Bacteria</taxon>
        <taxon>Bacillati</taxon>
        <taxon>Actinomycetota</taxon>
        <taxon>Actinomycetes</taxon>
        <taxon>Kitasatosporales</taxon>
        <taxon>Streptomycetaceae</taxon>
        <taxon>Streptomyces</taxon>
    </lineage>
</organism>